<name>A0A645DPC3_9ZZZZ</name>
<dbReference type="EMBL" id="VSSQ01038210">
    <property type="protein sequence ID" value="MPM91095.1"/>
    <property type="molecule type" value="Genomic_DNA"/>
</dbReference>
<proteinExistence type="predicted"/>
<protein>
    <submittedName>
        <fullName evidence="1">Uncharacterized protein</fullName>
    </submittedName>
</protein>
<accession>A0A645DPC3</accession>
<gene>
    <name evidence="1" type="ORF">SDC9_138221</name>
</gene>
<organism evidence="1">
    <name type="scientific">bioreactor metagenome</name>
    <dbReference type="NCBI Taxonomy" id="1076179"/>
    <lineage>
        <taxon>unclassified sequences</taxon>
        <taxon>metagenomes</taxon>
        <taxon>ecological metagenomes</taxon>
    </lineage>
</organism>
<evidence type="ECO:0000313" key="1">
    <source>
        <dbReference type="EMBL" id="MPM91095.1"/>
    </source>
</evidence>
<reference evidence="1" key="1">
    <citation type="submission" date="2019-08" db="EMBL/GenBank/DDBJ databases">
        <authorList>
            <person name="Kucharzyk K."/>
            <person name="Murdoch R.W."/>
            <person name="Higgins S."/>
            <person name="Loffler F."/>
        </authorList>
    </citation>
    <scope>NUCLEOTIDE SEQUENCE</scope>
</reference>
<comment type="caution">
    <text evidence="1">The sequence shown here is derived from an EMBL/GenBank/DDBJ whole genome shotgun (WGS) entry which is preliminary data.</text>
</comment>
<dbReference type="AlphaFoldDB" id="A0A645DPC3"/>
<sequence>MGALCKEAKEVAREEGITNYRYYRLKKAENTDVYLGTQPREVSYEELRNIIKERSLNDADPSRPKPDRLILFLRQSHLLDKDKEAASLLKTFEKHPVGSYCYIIL</sequence>